<dbReference type="SUPFAM" id="SSF51161">
    <property type="entry name" value="Trimeric LpxA-like enzymes"/>
    <property type="match status" value="1"/>
</dbReference>
<evidence type="ECO:0000256" key="2">
    <source>
        <dbReference type="ARBA" id="ARBA00022679"/>
    </source>
</evidence>
<protein>
    <submittedName>
        <fullName evidence="3">Transferase</fullName>
    </submittedName>
</protein>
<dbReference type="InterPro" id="IPR011004">
    <property type="entry name" value="Trimer_LpxA-like_sf"/>
</dbReference>
<dbReference type="InterPro" id="IPR051159">
    <property type="entry name" value="Hexapeptide_acetyltransf"/>
</dbReference>
<comment type="similarity">
    <text evidence="1">Belongs to the transferase hexapeptide repeat family.</text>
</comment>
<sequence>MDGIMQMNLKRMLHLNGIKRTLNLFLINHIFVGTKPLACNMKRKLLHGIGCPVGEGTTIVGPIECKGTIAIGKNCWIGKNCKVNGNGTVEIGDNCDLGPEVTFQTGGHAIGDKNRRAGQGEIYHQVIGNGTWIGGRSTICNNSTVGDGCVVAACACVVHDVPDNTLVGGVPAKVIRSLEV</sequence>
<dbReference type="EMBL" id="WMZR01000033">
    <property type="protein sequence ID" value="MTS53084.1"/>
    <property type="molecule type" value="Genomic_DNA"/>
</dbReference>
<reference evidence="3 4" key="1">
    <citation type="journal article" date="2019" name="Nat. Med.">
        <title>A library of human gut bacterial isolates paired with longitudinal multiomics data enables mechanistic microbiome research.</title>
        <authorList>
            <person name="Poyet M."/>
            <person name="Groussin M."/>
            <person name="Gibbons S.M."/>
            <person name="Avila-Pacheco J."/>
            <person name="Jiang X."/>
            <person name="Kearney S.M."/>
            <person name="Perrotta A.R."/>
            <person name="Berdy B."/>
            <person name="Zhao S."/>
            <person name="Lieberman T.D."/>
            <person name="Swanson P.K."/>
            <person name="Smith M."/>
            <person name="Roesemann S."/>
            <person name="Alexander J.E."/>
            <person name="Rich S.A."/>
            <person name="Livny J."/>
            <person name="Vlamakis H."/>
            <person name="Clish C."/>
            <person name="Bullock K."/>
            <person name="Deik A."/>
            <person name="Scott J."/>
            <person name="Pierce K.A."/>
            <person name="Xavier R.J."/>
            <person name="Alm E.J."/>
        </authorList>
    </citation>
    <scope>NUCLEOTIDE SEQUENCE [LARGE SCALE GENOMIC DNA]</scope>
    <source>
        <strain evidence="3 4">BIOML-A7</strain>
    </source>
</reference>
<dbReference type="PANTHER" id="PTHR23416">
    <property type="entry name" value="SIALIC ACID SYNTHASE-RELATED"/>
    <property type="match status" value="1"/>
</dbReference>
<organism evidence="3 4">
    <name type="scientific">Ruthenibacterium lactatiformans</name>
    <dbReference type="NCBI Taxonomy" id="1550024"/>
    <lineage>
        <taxon>Bacteria</taxon>
        <taxon>Bacillati</taxon>
        <taxon>Bacillota</taxon>
        <taxon>Clostridia</taxon>
        <taxon>Eubacteriales</taxon>
        <taxon>Oscillospiraceae</taxon>
        <taxon>Ruthenibacterium</taxon>
    </lineage>
</organism>
<name>A0A6I3QAG2_9FIRM</name>
<dbReference type="CDD" id="cd04647">
    <property type="entry name" value="LbH_MAT_like"/>
    <property type="match status" value="1"/>
</dbReference>
<dbReference type="Proteomes" id="UP000449193">
    <property type="component" value="Unassembled WGS sequence"/>
</dbReference>
<comment type="caution">
    <text evidence="3">The sequence shown here is derived from an EMBL/GenBank/DDBJ whole genome shotgun (WGS) entry which is preliminary data.</text>
</comment>
<dbReference type="InterPro" id="IPR001451">
    <property type="entry name" value="Hexapep"/>
</dbReference>
<dbReference type="GO" id="GO:0008374">
    <property type="term" value="F:O-acyltransferase activity"/>
    <property type="evidence" value="ECO:0007669"/>
    <property type="project" value="TreeGrafter"/>
</dbReference>
<proteinExistence type="inferred from homology"/>
<accession>A0A6I3QAG2</accession>
<dbReference type="Gene3D" id="2.160.10.10">
    <property type="entry name" value="Hexapeptide repeat proteins"/>
    <property type="match status" value="1"/>
</dbReference>
<gene>
    <name evidence="3" type="ORF">GMD52_16330</name>
</gene>
<dbReference type="GO" id="GO:0005829">
    <property type="term" value="C:cytosol"/>
    <property type="evidence" value="ECO:0007669"/>
    <property type="project" value="TreeGrafter"/>
</dbReference>
<evidence type="ECO:0000256" key="1">
    <source>
        <dbReference type="ARBA" id="ARBA00007274"/>
    </source>
</evidence>
<dbReference type="Pfam" id="PF00132">
    <property type="entry name" value="Hexapep"/>
    <property type="match status" value="1"/>
</dbReference>
<dbReference type="AlphaFoldDB" id="A0A6I3QAG2"/>
<evidence type="ECO:0000313" key="4">
    <source>
        <dbReference type="Proteomes" id="UP000449193"/>
    </source>
</evidence>
<dbReference type="PANTHER" id="PTHR23416:SF23">
    <property type="entry name" value="ACETYLTRANSFERASE C18B11.09C-RELATED"/>
    <property type="match status" value="1"/>
</dbReference>
<keyword evidence="2 3" id="KW-0808">Transferase</keyword>
<evidence type="ECO:0000313" key="3">
    <source>
        <dbReference type="EMBL" id="MTS53084.1"/>
    </source>
</evidence>